<dbReference type="Proteomes" id="UP000017819">
    <property type="component" value="Unassembled WGS sequence"/>
</dbReference>
<dbReference type="AlphaFoldDB" id="V4R339"/>
<sequence>MGNWIKNAVDSALRIIPRHRPVDVPAMRRIIALLAREDDVELADGEIDRAIISACLAERRPLRW</sequence>
<dbReference type="STRING" id="631454.N177_0862"/>
<evidence type="ECO:0000313" key="2">
    <source>
        <dbReference type="Proteomes" id="UP000017819"/>
    </source>
</evidence>
<keyword evidence="2" id="KW-1185">Reference proteome</keyword>
<gene>
    <name evidence="1" type="ORF">N177_0862</name>
</gene>
<protein>
    <submittedName>
        <fullName evidence="1">Uncharacterized protein</fullName>
    </submittedName>
</protein>
<organism evidence="1 2">
    <name type="scientific">Lutibaculum baratangense AMV1</name>
    <dbReference type="NCBI Taxonomy" id="631454"/>
    <lineage>
        <taxon>Bacteria</taxon>
        <taxon>Pseudomonadati</taxon>
        <taxon>Pseudomonadota</taxon>
        <taxon>Alphaproteobacteria</taxon>
        <taxon>Hyphomicrobiales</taxon>
        <taxon>Tepidamorphaceae</taxon>
        <taxon>Lutibaculum</taxon>
    </lineage>
</organism>
<accession>V4R339</accession>
<comment type="caution">
    <text evidence="1">The sequence shown here is derived from an EMBL/GenBank/DDBJ whole genome shotgun (WGS) entry which is preliminary data.</text>
</comment>
<proteinExistence type="predicted"/>
<reference evidence="1 2" key="1">
    <citation type="journal article" date="2014" name="Genome Announc.">
        <title>Draft Genome Sequence of Lutibaculum baratangense Strain AMV1T, Isolated from a Mud Volcano in Andamans, India.</title>
        <authorList>
            <person name="Singh A."/>
            <person name="Sreenivas A."/>
            <person name="Sathyanarayana Reddy G."/>
            <person name="Pinnaka A.K."/>
            <person name="Shivaji S."/>
        </authorList>
    </citation>
    <scope>NUCLEOTIDE SEQUENCE [LARGE SCALE GENOMIC DNA]</scope>
    <source>
        <strain evidence="1 2">AMV1</strain>
    </source>
</reference>
<evidence type="ECO:0000313" key="1">
    <source>
        <dbReference type="EMBL" id="ESR26362.1"/>
    </source>
</evidence>
<name>V4R339_9HYPH</name>
<dbReference type="EMBL" id="AWXZ01000015">
    <property type="protein sequence ID" value="ESR26362.1"/>
    <property type="molecule type" value="Genomic_DNA"/>
</dbReference>